<name>A0A060RKI0_9STRE</name>
<keyword evidence="2" id="KW-0521">NADP</keyword>
<dbReference type="EMBL" id="CCBC010000143">
    <property type="protein sequence ID" value="CDO17885.1"/>
    <property type="molecule type" value="Genomic_DNA"/>
</dbReference>
<evidence type="ECO:0000256" key="1">
    <source>
        <dbReference type="ARBA" id="ARBA00006484"/>
    </source>
</evidence>
<evidence type="ECO:0000313" key="5">
    <source>
        <dbReference type="EMBL" id="CDO17885.1"/>
    </source>
</evidence>
<dbReference type="PRINTS" id="PR00081">
    <property type="entry name" value="GDHRDH"/>
</dbReference>
<evidence type="ECO:0000313" key="6">
    <source>
        <dbReference type="EMBL" id="MBE6165277.1"/>
    </source>
</evidence>
<sequence length="252" mass="27731">MRIIAITGATGGIAQEIIKRIPKDDYVIALGRDLKKLKTHYGTRPNTACFALDMSSDVAIAETVEKIYAIHGRIDIFINNAGYGGFSDFDTYTTAQIRDMFDVNTFATMTFSRLVGQKMKEAGKGHIINIASIAGLIASAKSSVYSATKFAVIGFSNALRLELADSNVYVTTVNPGPIATKFFDKADPSGDYLKSVGRFVLQPEYVAKRTVAIFGKNKRELNMPWSLAAAHKAYTLFPRIADFLARKVFNYK</sequence>
<accession>A0A060RKI0</accession>
<dbReference type="PANTHER" id="PTHR43391:SF14">
    <property type="entry name" value="DEHYDROGENASE_REDUCTASE SDR FAMILY PROTEIN 7-LIKE"/>
    <property type="match status" value="1"/>
</dbReference>
<dbReference type="InterPro" id="IPR036291">
    <property type="entry name" value="NAD(P)-bd_dom_sf"/>
</dbReference>
<dbReference type="InterPro" id="IPR002347">
    <property type="entry name" value="SDR_fam"/>
</dbReference>
<evidence type="ECO:0000256" key="4">
    <source>
        <dbReference type="RuleBase" id="RU000363"/>
    </source>
</evidence>
<dbReference type="GO" id="GO:0016491">
    <property type="term" value="F:oxidoreductase activity"/>
    <property type="evidence" value="ECO:0007669"/>
    <property type="project" value="UniProtKB-KW"/>
</dbReference>
<dbReference type="InterPro" id="IPR020904">
    <property type="entry name" value="Sc_DH/Rdtase_CS"/>
</dbReference>
<keyword evidence="3" id="KW-0560">Oxidoreductase</keyword>
<dbReference type="PRINTS" id="PR00080">
    <property type="entry name" value="SDRFAMILY"/>
</dbReference>
<dbReference type="Proteomes" id="UP000027584">
    <property type="component" value="Unassembled WGS sequence"/>
</dbReference>
<dbReference type="PANTHER" id="PTHR43391">
    <property type="entry name" value="RETINOL DEHYDROGENASE-RELATED"/>
    <property type="match status" value="1"/>
</dbReference>
<protein>
    <submittedName>
        <fullName evidence="5">Putative short chain dehydrogenase</fullName>
    </submittedName>
    <submittedName>
        <fullName evidence="6">SDR family oxidoreductase</fullName>
    </submittedName>
</protein>
<organism evidence="5 7">
    <name type="scientific">Streptococcus gallolyticus</name>
    <dbReference type="NCBI Taxonomy" id="315405"/>
    <lineage>
        <taxon>Bacteria</taxon>
        <taxon>Bacillati</taxon>
        <taxon>Bacillota</taxon>
        <taxon>Bacilli</taxon>
        <taxon>Lactobacillales</taxon>
        <taxon>Streptococcaceae</taxon>
        <taxon>Streptococcus</taxon>
    </lineage>
</organism>
<dbReference type="Pfam" id="PF00106">
    <property type="entry name" value="adh_short"/>
    <property type="match status" value="1"/>
</dbReference>
<evidence type="ECO:0000313" key="7">
    <source>
        <dbReference type="Proteomes" id="UP000027584"/>
    </source>
</evidence>
<reference evidence="5 7" key="2">
    <citation type="submission" date="2014-05" db="EMBL/GenBank/DDBJ databases">
        <title>Genome sequence of Streptococcus gallolyticus.</title>
        <authorList>
            <person name="Del Campo R."/>
        </authorList>
    </citation>
    <scope>NUCLEOTIDE SEQUENCE [LARGE SCALE GENOMIC DNA]</scope>
    <source>
        <strain evidence="5 7">LMG17956</strain>
    </source>
</reference>
<evidence type="ECO:0000256" key="2">
    <source>
        <dbReference type="ARBA" id="ARBA00022857"/>
    </source>
</evidence>
<gene>
    <name evidence="5" type="ORF">BN963_SGAL_01079</name>
    <name evidence="6" type="ORF">E7156_08335</name>
</gene>
<dbReference type="Proteomes" id="UP000700800">
    <property type="component" value="Unassembled WGS sequence"/>
</dbReference>
<dbReference type="SUPFAM" id="SSF51735">
    <property type="entry name" value="NAD(P)-binding Rossmann-fold domains"/>
    <property type="match status" value="1"/>
</dbReference>
<dbReference type="Gene3D" id="3.40.50.720">
    <property type="entry name" value="NAD(P)-binding Rossmann-like Domain"/>
    <property type="match status" value="1"/>
</dbReference>
<reference evidence="5 7" key="1">
    <citation type="submission" date="2014-02" db="EMBL/GenBank/DDBJ databases">
        <authorList>
            <person name="Manrique M."/>
        </authorList>
    </citation>
    <scope>NUCLEOTIDE SEQUENCE [LARGE SCALE GENOMIC DNA]</scope>
    <source>
        <strain evidence="5 7">LMG17956</strain>
    </source>
</reference>
<dbReference type="AlphaFoldDB" id="A0A060RKI0"/>
<comment type="similarity">
    <text evidence="1 4">Belongs to the short-chain dehydrogenases/reductases (SDR) family.</text>
</comment>
<dbReference type="PROSITE" id="PS00061">
    <property type="entry name" value="ADH_SHORT"/>
    <property type="match status" value="1"/>
</dbReference>
<evidence type="ECO:0000256" key="3">
    <source>
        <dbReference type="ARBA" id="ARBA00023002"/>
    </source>
</evidence>
<dbReference type="EMBL" id="SVAF01000025">
    <property type="protein sequence ID" value="MBE6165277.1"/>
    <property type="molecule type" value="Genomic_DNA"/>
</dbReference>
<proteinExistence type="inferred from homology"/>
<reference evidence="6" key="3">
    <citation type="submission" date="2019-04" db="EMBL/GenBank/DDBJ databases">
        <title>Evolution of Biomass-Degrading Anaerobic Consortia Revealed by Metagenomics.</title>
        <authorList>
            <person name="Peng X."/>
        </authorList>
    </citation>
    <scope>NUCLEOTIDE SEQUENCE</scope>
    <source>
        <strain evidence="6">SIG195</strain>
    </source>
</reference>
<comment type="caution">
    <text evidence="5">The sequence shown here is derived from an EMBL/GenBank/DDBJ whole genome shotgun (WGS) entry which is preliminary data.</text>
</comment>